<evidence type="ECO:0000259" key="12">
    <source>
        <dbReference type="Pfam" id="PF00696"/>
    </source>
</evidence>
<comment type="similarity">
    <text evidence="3 11">Belongs to the UMP kinase family.</text>
</comment>
<feature type="binding site" evidence="11">
    <location>
        <position position="59"/>
    </location>
    <ligand>
        <name>ATP</name>
        <dbReference type="ChEBI" id="CHEBI:30616"/>
    </ligand>
</feature>
<dbReference type="GO" id="GO:0006225">
    <property type="term" value="P:UDP biosynthetic process"/>
    <property type="evidence" value="ECO:0007669"/>
    <property type="project" value="TreeGrafter"/>
</dbReference>
<feature type="binding site" evidence="11">
    <location>
        <position position="172"/>
    </location>
    <ligand>
        <name>ATP</name>
        <dbReference type="ChEBI" id="CHEBI:30616"/>
    </ligand>
</feature>
<dbReference type="AlphaFoldDB" id="A0A5R9AAI6"/>
<comment type="function">
    <text evidence="11">Catalyzes the reversible phosphorylation of UMP to UDP.</text>
</comment>
<feature type="binding site" evidence="11">
    <location>
        <position position="55"/>
    </location>
    <ligand>
        <name>ATP</name>
        <dbReference type="ChEBI" id="CHEBI:30616"/>
    </ligand>
</feature>
<evidence type="ECO:0000256" key="7">
    <source>
        <dbReference type="ARBA" id="ARBA00022777"/>
    </source>
</evidence>
<dbReference type="PANTHER" id="PTHR42833">
    <property type="entry name" value="URIDYLATE KINASE"/>
    <property type="match status" value="1"/>
</dbReference>
<dbReference type="CDD" id="cd04254">
    <property type="entry name" value="AAK_UMPK-PyrH-Ec"/>
    <property type="match status" value="1"/>
</dbReference>
<comment type="subcellular location">
    <subcellularLocation>
        <location evidence="1 11">Cytoplasm</location>
    </subcellularLocation>
</comment>
<gene>
    <name evidence="11" type="primary">pyrH</name>
    <name evidence="13" type="ORF">FEF27_07175</name>
</gene>
<comment type="caution">
    <text evidence="11">Lacks conserved residue(s) required for the propagation of feature annotation.</text>
</comment>
<dbReference type="UniPathway" id="UPA00159">
    <property type="reaction ID" value="UER00275"/>
</dbReference>
<reference evidence="13 14" key="1">
    <citation type="submission" date="2019-05" db="EMBL/GenBank/DDBJ databases">
        <title>Nesterenkonia sp. GY239, isolated from the Southern Atlantic Ocean.</title>
        <authorList>
            <person name="Zhang G."/>
        </authorList>
    </citation>
    <scope>NUCLEOTIDE SEQUENCE [LARGE SCALE GENOMIC DNA]</scope>
    <source>
        <strain evidence="13 14">GY239</strain>
    </source>
</reference>
<feature type="binding site" evidence="11">
    <location>
        <position position="54"/>
    </location>
    <ligand>
        <name>UMP</name>
        <dbReference type="ChEBI" id="CHEBI:57865"/>
    </ligand>
</feature>
<evidence type="ECO:0000256" key="1">
    <source>
        <dbReference type="ARBA" id="ARBA00004496"/>
    </source>
</evidence>
<dbReference type="InterPro" id="IPR011817">
    <property type="entry name" value="Uridylate_kinase"/>
</dbReference>
<dbReference type="Proteomes" id="UP000306544">
    <property type="component" value="Unassembled WGS sequence"/>
</dbReference>
<dbReference type="Gene3D" id="3.40.1160.10">
    <property type="entry name" value="Acetylglutamate kinase-like"/>
    <property type="match status" value="1"/>
</dbReference>
<evidence type="ECO:0000256" key="9">
    <source>
        <dbReference type="ARBA" id="ARBA00022975"/>
    </source>
</evidence>
<evidence type="ECO:0000256" key="2">
    <source>
        <dbReference type="ARBA" id="ARBA00004791"/>
    </source>
</evidence>
<evidence type="ECO:0000256" key="8">
    <source>
        <dbReference type="ARBA" id="ARBA00022840"/>
    </source>
</evidence>
<dbReference type="GO" id="GO:0005524">
    <property type="term" value="F:ATP binding"/>
    <property type="evidence" value="ECO:0007669"/>
    <property type="project" value="UniProtKB-KW"/>
</dbReference>
<keyword evidence="6 11" id="KW-0547">Nucleotide-binding</keyword>
<evidence type="ECO:0000313" key="14">
    <source>
        <dbReference type="Proteomes" id="UP000306544"/>
    </source>
</evidence>
<dbReference type="OrthoDB" id="9807458at2"/>
<feature type="binding site" evidence="11">
    <location>
        <begin position="14"/>
        <end position="17"/>
    </location>
    <ligand>
        <name>ATP</name>
        <dbReference type="ChEBI" id="CHEBI:30616"/>
    </ligand>
</feature>
<dbReference type="GO" id="GO:0005737">
    <property type="term" value="C:cytoplasm"/>
    <property type="evidence" value="ECO:0007669"/>
    <property type="project" value="UniProtKB-SubCell"/>
</dbReference>
<keyword evidence="4 11" id="KW-0963">Cytoplasm</keyword>
<dbReference type="InterPro" id="IPR001048">
    <property type="entry name" value="Asp/Glu/Uridylate_kinase"/>
</dbReference>
<dbReference type="NCBIfam" id="TIGR02075">
    <property type="entry name" value="pyrH_bact"/>
    <property type="match status" value="1"/>
</dbReference>
<name>A0A5R9AAI6_9MICC</name>
<comment type="pathway">
    <text evidence="2 11">Pyrimidine metabolism; CTP biosynthesis via de novo pathway; UDP from UMP (UMPK route): step 1/1.</text>
</comment>
<evidence type="ECO:0000256" key="4">
    <source>
        <dbReference type="ARBA" id="ARBA00022490"/>
    </source>
</evidence>
<dbReference type="EMBL" id="VAWA01000007">
    <property type="protein sequence ID" value="TLP75802.1"/>
    <property type="molecule type" value="Genomic_DNA"/>
</dbReference>
<dbReference type="HAMAP" id="MF_01220_B">
    <property type="entry name" value="PyrH_B"/>
    <property type="match status" value="1"/>
</dbReference>
<comment type="subunit">
    <text evidence="11">Homohexamer.</text>
</comment>
<feature type="binding site" evidence="11">
    <location>
        <begin position="135"/>
        <end position="142"/>
    </location>
    <ligand>
        <name>UMP</name>
        <dbReference type="ChEBI" id="CHEBI:57865"/>
    </ligand>
</feature>
<dbReference type="PIRSF" id="PIRSF005650">
    <property type="entry name" value="Uridylate_kin"/>
    <property type="match status" value="1"/>
</dbReference>
<dbReference type="EC" id="2.7.4.22" evidence="11"/>
<dbReference type="RefSeq" id="WP_138170167.1">
    <property type="nucleotide sequence ID" value="NZ_VAWA01000007.1"/>
</dbReference>
<dbReference type="FunFam" id="3.40.1160.10:FF:000001">
    <property type="entry name" value="Uridylate kinase"/>
    <property type="match status" value="1"/>
</dbReference>
<protein>
    <recommendedName>
        <fullName evidence="11">Uridylate kinase</fullName>
        <shortName evidence="11">UK</shortName>
        <ecNumber evidence="11">2.7.4.22</ecNumber>
    </recommendedName>
    <alternativeName>
        <fullName evidence="11">Uridine monophosphate kinase</fullName>
        <shortName evidence="11">UMP kinase</shortName>
        <shortName evidence="11">UMPK</shortName>
    </alternativeName>
</protein>
<sequence>MAENVTRRRRVLLKLSGEVFGGGAVGVDPATVRGIAEQIAAVYDQVEVAVVVGGGNFFRGAELSRAGMDRSRADYIGMLGTVMNALALQDFLEQSGQPTRVQTAIGMAQVAEPYIPLKAIRHMEKSRVVIFGAGAGMPFFSTDTVCAQRALEVGADMVLMGKSGVDGVYTADPQKDAQAQKLDRLTYTEALHRNIRVMDQTAMTMCNDNGLDMRVFGMEGEGNVTRALLGEEIGTLVTP</sequence>
<feature type="binding site" evidence="11">
    <location>
        <position position="74"/>
    </location>
    <ligand>
        <name>UMP</name>
        <dbReference type="ChEBI" id="CHEBI:57865"/>
    </ligand>
</feature>
<feature type="domain" description="Aspartate/glutamate/uridylate kinase" evidence="12">
    <location>
        <begin position="10"/>
        <end position="216"/>
    </location>
</feature>
<evidence type="ECO:0000256" key="10">
    <source>
        <dbReference type="ARBA" id="ARBA00047767"/>
    </source>
</evidence>
<dbReference type="SUPFAM" id="SSF53633">
    <property type="entry name" value="Carbamate kinase-like"/>
    <property type="match status" value="1"/>
</dbReference>
<evidence type="ECO:0000256" key="5">
    <source>
        <dbReference type="ARBA" id="ARBA00022679"/>
    </source>
</evidence>
<keyword evidence="8 11" id="KW-0067">ATP-binding</keyword>
<comment type="caution">
    <text evidence="13">The sequence shown here is derived from an EMBL/GenBank/DDBJ whole genome shotgun (WGS) entry which is preliminary data.</text>
</comment>
<proteinExistence type="inferred from homology"/>
<evidence type="ECO:0000256" key="11">
    <source>
        <dbReference type="HAMAP-Rule" id="MF_01220"/>
    </source>
</evidence>
<evidence type="ECO:0000313" key="13">
    <source>
        <dbReference type="EMBL" id="TLP75802.1"/>
    </source>
</evidence>
<organism evidence="13 14">
    <name type="scientific">Nesterenkonia sphaerica</name>
    <dbReference type="NCBI Taxonomy" id="1804988"/>
    <lineage>
        <taxon>Bacteria</taxon>
        <taxon>Bacillati</taxon>
        <taxon>Actinomycetota</taxon>
        <taxon>Actinomycetes</taxon>
        <taxon>Micrococcales</taxon>
        <taxon>Micrococcaceae</taxon>
        <taxon>Nesterenkonia</taxon>
    </lineage>
</organism>
<evidence type="ECO:0000256" key="6">
    <source>
        <dbReference type="ARBA" id="ARBA00022741"/>
    </source>
</evidence>
<dbReference type="InterPro" id="IPR015963">
    <property type="entry name" value="Uridylate_kinase_bac"/>
</dbReference>
<dbReference type="GO" id="GO:0033862">
    <property type="term" value="F:UMP kinase activity"/>
    <property type="evidence" value="ECO:0007669"/>
    <property type="project" value="UniProtKB-EC"/>
</dbReference>
<keyword evidence="9 11" id="KW-0665">Pyrimidine biosynthesis</keyword>
<keyword evidence="5 11" id="KW-0808">Transferase</keyword>
<dbReference type="PANTHER" id="PTHR42833:SF4">
    <property type="entry name" value="URIDYLATE KINASE PUMPKIN, CHLOROPLASTIC"/>
    <property type="match status" value="1"/>
</dbReference>
<keyword evidence="14" id="KW-1185">Reference proteome</keyword>
<evidence type="ECO:0000256" key="3">
    <source>
        <dbReference type="ARBA" id="ARBA00007614"/>
    </source>
</evidence>
<keyword evidence="7 11" id="KW-0418">Kinase</keyword>
<comment type="activity regulation">
    <text evidence="11">Inhibited by UTP.</text>
</comment>
<comment type="catalytic activity">
    <reaction evidence="10 11">
        <text>UMP + ATP = UDP + ADP</text>
        <dbReference type="Rhea" id="RHEA:24400"/>
        <dbReference type="ChEBI" id="CHEBI:30616"/>
        <dbReference type="ChEBI" id="CHEBI:57865"/>
        <dbReference type="ChEBI" id="CHEBI:58223"/>
        <dbReference type="ChEBI" id="CHEBI:456216"/>
        <dbReference type="EC" id="2.7.4.22"/>
    </reaction>
</comment>
<feature type="binding site" evidence="11">
    <location>
        <position position="169"/>
    </location>
    <ligand>
        <name>ATP</name>
        <dbReference type="ChEBI" id="CHEBI:30616"/>
    </ligand>
</feature>
<accession>A0A5R9AAI6</accession>
<dbReference type="InterPro" id="IPR036393">
    <property type="entry name" value="AceGlu_kinase-like_sf"/>
</dbReference>
<dbReference type="Pfam" id="PF00696">
    <property type="entry name" value="AA_kinase"/>
    <property type="match status" value="1"/>
</dbReference>
<dbReference type="GO" id="GO:0044210">
    <property type="term" value="P:'de novo' CTP biosynthetic process"/>
    <property type="evidence" value="ECO:0007669"/>
    <property type="project" value="UniProtKB-UniRule"/>
</dbReference>